<reference evidence="2 3" key="1">
    <citation type="journal article" date="2016" name="Sci. Rep.">
        <title>Insights into Adaptations to a Near-Obligate Nematode Endoparasitic Lifestyle from the Finished Genome of Drechmeria coniospora.</title>
        <authorList>
            <person name="Zhang L."/>
            <person name="Zhou Z."/>
            <person name="Guo Q."/>
            <person name="Fokkens L."/>
            <person name="Miskei M."/>
            <person name="Pocsi I."/>
            <person name="Zhang W."/>
            <person name="Chen M."/>
            <person name="Wang L."/>
            <person name="Sun Y."/>
            <person name="Donzelli B.G."/>
            <person name="Gibson D.M."/>
            <person name="Nelson D.R."/>
            <person name="Luo J.G."/>
            <person name="Rep M."/>
            <person name="Liu H."/>
            <person name="Yang S."/>
            <person name="Wang J."/>
            <person name="Krasnoff S.B."/>
            <person name="Xu Y."/>
            <person name="Molnar I."/>
            <person name="Lin M."/>
        </authorList>
    </citation>
    <scope>NUCLEOTIDE SEQUENCE [LARGE SCALE GENOMIC DNA]</scope>
    <source>
        <strain evidence="2 3">ARSEF 6962</strain>
    </source>
</reference>
<dbReference type="GeneID" id="63718013"/>
<organism evidence="2 3">
    <name type="scientific">Drechmeria coniospora</name>
    <name type="common">Nematophagous fungus</name>
    <name type="synonym">Meria coniospora</name>
    <dbReference type="NCBI Taxonomy" id="98403"/>
    <lineage>
        <taxon>Eukaryota</taxon>
        <taxon>Fungi</taxon>
        <taxon>Dikarya</taxon>
        <taxon>Ascomycota</taxon>
        <taxon>Pezizomycotina</taxon>
        <taxon>Sordariomycetes</taxon>
        <taxon>Hypocreomycetidae</taxon>
        <taxon>Hypocreales</taxon>
        <taxon>Ophiocordycipitaceae</taxon>
        <taxon>Drechmeria</taxon>
    </lineage>
</organism>
<dbReference type="RefSeq" id="XP_040657709.1">
    <property type="nucleotide sequence ID" value="XM_040802676.1"/>
</dbReference>
<proteinExistence type="predicted"/>
<keyword evidence="3" id="KW-1185">Reference proteome</keyword>
<evidence type="ECO:0000313" key="2">
    <source>
        <dbReference type="EMBL" id="KYK58357.1"/>
    </source>
</evidence>
<evidence type="ECO:0000256" key="1">
    <source>
        <dbReference type="SAM" id="MobiDB-lite"/>
    </source>
</evidence>
<feature type="compositionally biased region" description="Basic and acidic residues" evidence="1">
    <location>
        <begin position="54"/>
        <end position="64"/>
    </location>
</feature>
<gene>
    <name evidence="2" type="ORF">DCS_05370</name>
</gene>
<accession>A0A151GML7</accession>
<name>A0A151GML7_DRECN</name>
<evidence type="ECO:0000313" key="3">
    <source>
        <dbReference type="Proteomes" id="UP000076580"/>
    </source>
</evidence>
<dbReference type="InParanoid" id="A0A151GML7"/>
<comment type="caution">
    <text evidence="2">The sequence shown here is derived from an EMBL/GenBank/DDBJ whole genome shotgun (WGS) entry which is preliminary data.</text>
</comment>
<sequence length="308" mass="33932">MRLNCTSPAIDSLIAQVERHCRLSERCPRWSRQDGPGKMGQARWARQDGPGKMQDGRGKMHDARGSSTSSPPQSWESSEERHDSSPTGGPYRVTPSSATEMAAGPRRNIFGYESRPRHVPVDGGEPGIASRERMAVVDAHEVGRARAVGHVKALASVTMSDMQRNSFLAGECFVTPASPRSWMAGAALQQVTLRTWKSPMHLGRLGIHGRSNIPAAPPYAGSRRGSHDIAADRSRTRRESDHGLVQGAVTLGWYDDNLPLRRDSDSFDATPYRISPLRQHVRWLYKEIGAGDKVQRARGPTTPVRSKQ</sequence>
<dbReference type="AlphaFoldDB" id="A0A151GML7"/>
<dbReference type="Proteomes" id="UP000076580">
    <property type="component" value="Chromosome 02"/>
</dbReference>
<dbReference type="EMBL" id="LAYC01000002">
    <property type="protein sequence ID" value="KYK58357.1"/>
    <property type="molecule type" value="Genomic_DNA"/>
</dbReference>
<feature type="compositionally biased region" description="Low complexity" evidence="1">
    <location>
        <begin position="66"/>
        <end position="76"/>
    </location>
</feature>
<protein>
    <submittedName>
        <fullName evidence="2">Uncharacterized protein</fullName>
    </submittedName>
</protein>
<feature type="region of interest" description="Disordered" evidence="1">
    <location>
        <begin position="28"/>
        <end position="106"/>
    </location>
</feature>